<sequence length="71" mass="7904">MRCYSATVSAIRSISPIYNKGALLNGCACCCVLICPKERVSTSRLVATSTYILYLIANYRYTDNHGHLRTL</sequence>
<reference evidence="1" key="1">
    <citation type="journal article" date="2021" name="Proc. Natl. Acad. Sci. U.S.A.">
        <title>A Catalog of Tens of Thousands of Viruses from Human Metagenomes Reveals Hidden Associations with Chronic Diseases.</title>
        <authorList>
            <person name="Tisza M.J."/>
            <person name="Buck C.B."/>
        </authorList>
    </citation>
    <scope>NUCLEOTIDE SEQUENCE</scope>
    <source>
        <strain evidence="1">CtCmm1</strain>
    </source>
</reference>
<evidence type="ECO:0000313" key="1">
    <source>
        <dbReference type="EMBL" id="DAF85946.1"/>
    </source>
</evidence>
<name>A0A8S5TUQ5_9CAUD</name>
<proteinExistence type="predicted"/>
<organism evidence="1">
    <name type="scientific">Podoviridae sp. ctCmm1</name>
    <dbReference type="NCBI Taxonomy" id="2825231"/>
    <lineage>
        <taxon>Viruses</taxon>
        <taxon>Duplodnaviria</taxon>
        <taxon>Heunggongvirae</taxon>
        <taxon>Uroviricota</taxon>
        <taxon>Caudoviricetes</taxon>
    </lineage>
</organism>
<protein>
    <submittedName>
        <fullName evidence="1">Uncharacterized protein</fullName>
    </submittedName>
</protein>
<dbReference type="EMBL" id="BK015933">
    <property type="protein sequence ID" value="DAF85946.1"/>
    <property type="molecule type" value="Genomic_DNA"/>
</dbReference>
<accession>A0A8S5TUQ5</accession>